<reference evidence="1" key="2">
    <citation type="journal article" date="2020" name="Nat. Commun.">
        <title>Large-scale genome sequencing of mycorrhizal fungi provides insights into the early evolution of symbiotic traits.</title>
        <authorList>
            <person name="Miyauchi S."/>
            <person name="Kiss E."/>
            <person name="Kuo A."/>
            <person name="Drula E."/>
            <person name="Kohler A."/>
            <person name="Sanchez-Garcia M."/>
            <person name="Morin E."/>
            <person name="Andreopoulos B."/>
            <person name="Barry K.W."/>
            <person name="Bonito G."/>
            <person name="Buee M."/>
            <person name="Carver A."/>
            <person name="Chen C."/>
            <person name="Cichocki N."/>
            <person name="Clum A."/>
            <person name="Culley D."/>
            <person name="Crous P.W."/>
            <person name="Fauchery L."/>
            <person name="Girlanda M."/>
            <person name="Hayes R.D."/>
            <person name="Keri Z."/>
            <person name="LaButti K."/>
            <person name="Lipzen A."/>
            <person name="Lombard V."/>
            <person name="Magnuson J."/>
            <person name="Maillard F."/>
            <person name="Murat C."/>
            <person name="Nolan M."/>
            <person name="Ohm R.A."/>
            <person name="Pangilinan J."/>
            <person name="Pereira M.F."/>
            <person name="Perotto S."/>
            <person name="Peter M."/>
            <person name="Pfister S."/>
            <person name="Riley R."/>
            <person name="Sitrit Y."/>
            <person name="Stielow J.B."/>
            <person name="Szollosi G."/>
            <person name="Zifcakova L."/>
            <person name="Stursova M."/>
            <person name="Spatafora J.W."/>
            <person name="Tedersoo L."/>
            <person name="Vaario L.M."/>
            <person name="Yamada A."/>
            <person name="Yan M."/>
            <person name="Wang P."/>
            <person name="Xu J."/>
            <person name="Bruns T."/>
            <person name="Baldrian P."/>
            <person name="Vilgalys R."/>
            <person name="Dunand C."/>
            <person name="Henrissat B."/>
            <person name="Grigoriev I.V."/>
            <person name="Hibbett D."/>
            <person name="Nagy L.G."/>
            <person name="Martin F.M."/>
        </authorList>
    </citation>
    <scope>NUCLEOTIDE SEQUENCE</scope>
    <source>
        <strain evidence="1">P2</strain>
    </source>
</reference>
<name>A0ACB6ZP52_THEGA</name>
<protein>
    <submittedName>
        <fullName evidence="1">FAD/NAD-P-binding domain-containing protein</fullName>
    </submittedName>
</protein>
<evidence type="ECO:0000313" key="2">
    <source>
        <dbReference type="Proteomes" id="UP000886501"/>
    </source>
</evidence>
<dbReference type="Proteomes" id="UP000886501">
    <property type="component" value="Unassembled WGS sequence"/>
</dbReference>
<sequence length="530" mass="57143">MSSPPIPPAETTSHTLGSPRFDVIVIGSGNAGSSAALSAIDNGCKQVLLIDKCPPEWVGGNSYFTAGAYRTVHDGLTDILEIIPNVDPEFAATIDMEPYTNKQFTEDITRLSNGRSNPALVEALVDGSHDTILWLSKRIKIPFTLSFHRQAYLIDGRQKFWGGMVLAIEGRGKGLVSAHHRALKESGIKVYFNTEATDLVLSNGRVSGLKVKRGDEVLMLEATAIILASGGFESSREMRHKYLGSEWVNARVRGTPHNTGETLLMAQRAGAAFQGDWGGCHSTCWDANTSTDAGDRVLSNQFTKSGYPLGIMVNADGHRFVDEGEDFRNYTYAKFGREILEQKGGYAFQIYDAKVTPWLRKEEYADDVVEKVVAQTIGELAEKLSRKGLENPNRFLETLQDFNEAVCSFTNLHPEKAWDPAVKDGLSTGSSLEIPKSNWAQTIEQPPFVAVKVATGVTFTFGGLSIDPNTAGVISSENGAPIIGLFAAREIVGGLFYSNYPGGSGLTSGAVFGGKAGKAAAALSYANANI</sequence>
<reference evidence="1" key="1">
    <citation type="submission" date="2019-10" db="EMBL/GenBank/DDBJ databases">
        <authorList>
            <consortium name="DOE Joint Genome Institute"/>
            <person name="Kuo A."/>
            <person name="Miyauchi S."/>
            <person name="Kiss E."/>
            <person name="Drula E."/>
            <person name="Kohler A."/>
            <person name="Sanchez-Garcia M."/>
            <person name="Andreopoulos B."/>
            <person name="Barry K.W."/>
            <person name="Bonito G."/>
            <person name="Buee M."/>
            <person name="Carver A."/>
            <person name="Chen C."/>
            <person name="Cichocki N."/>
            <person name="Clum A."/>
            <person name="Culley D."/>
            <person name="Crous P.W."/>
            <person name="Fauchery L."/>
            <person name="Girlanda M."/>
            <person name="Hayes R."/>
            <person name="Keri Z."/>
            <person name="Labutti K."/>
            <person name="Lipzen A."/>
            <person name="Lombard V."/>
            <person name="Magnuson J."/>
            <person name="Maillard F."/>
            <person name="Morin E."/>
            <person name="Murat C."/>
            <person name="Nolan M."/>
            <person name="Ohm R."/>
            <person name="Pangilinan J."/>
            <person name="Pereira M."/>
            <person name="Perotto S."/>
            <person name="Peter M."/>
            <person name="Riley R."/>
            <person name="Sitrit Y."/>
            <person name="Stielow B."/>
            <person name="Szollosi G."/>
            <person name="Zifcakova L."/>
            <person name="Stursova M."/>
            <person name="Spatafora J.W."/>
            <person name="Tedersoo L."/>
            <person name="Vaario L.-M."/>
            <person name="Yamada A."/>
            <person name="Yan M."/>
            <person name="Wang P."/>
            <person name="Xu J."/>
            <person name="Bruns T."/>
            <person name="Baldrian P."/>
            <person name="Vilgalys R."/>
            <person name="Henrissat B."/>
            <person name="Grigoriev I.V."/>
            <person name="Hibbett D."/>
            <person name="Nagy L.G."/>
            <person name="Martin F.M."/>
        </authorList>
    </citation>
    <scope>NUCLEOTIDE SEQUENCE</scope>
    <source>
        <strain evidence="1">P2</strain>
    </source>
</reference>
<keyword evidence="2" id="KW-1185">Reference proteome</keyword>
<proteinExistence type="predicted"/>
<organism evidence="1 2">
    <name type="scientific">Thelephora ganbajun</name>
    <name type="common">Ganba fungus</name>
    <dbReference type="NCBI Taxonomy" id="370292"/>
    <lineage>
        <taxon>Eukaryota</taxon>
        <taxon>Fungi</taxon>
        <taxon>Dikarya</taxon>
        <taxon>Basidiomycota</taxon>
        <taxon>Agaricomycotina</taxon>
        <taxon>Agaricomycetes</taxon>
        <taxon>Thelephorales</taxon>
        <taxon>Thelephoraceae</taxon>
        <taxon>Thelephora</taxon>
    </lineage>
</organism>
<comment type="caution">
    <text evidence="1">The sequence shown here is derived from an EMBL/GenBank/DDBJ whole genome shotgun (WGS) entry which is preliminary data.</text>
</comment>
<dbReference type="EMBL" id="MU117976">
    <property type="protein sequence ID" value="KAF9651372.1"/>
    <property type="molecule type" value="Genomic_DNA"/>
</dbReference>
<accession>A0ACB6ZP52</accession>
<gene>
    <name evidence="1" type="ORF">BDM02DRAFT_3139345</name>
</gene>
<evidence type="ECO:0000313" key="1">
    <source>
        <dbReference type="EMBL" id="KAF9651372.1"/>
    </source>
</evidence>